<sequence>MTTPAAPWLFVGTIPAADFPLTLAPFTMKETQLFSGAHSCPVNRGTPALLATAFLTCTHLGSGANTSELYMLAAGDTGKGEGSRQVYQRLVEVLRELRPRGITFHYLLPDVDWHNRVLLEIEKLPERPLLVADAGYMYAAKMSGYAASYDLFTPDIGELAFLADETAPHPFYTRHFFLADEEQAEDLIVKAYVGSNAASHMLVKGKVDRYVHDGKIVETVDAPDVPVLECIGGTGDTLTGIVSGLLALGTDMQIACSTAFHINRCMGLLARPTPASSVVDLLAVFPLAVQKEMLRTKV</sequence>
<gene>
    <name evidence="2" type="ORF">HP555_10015</name>
</gene>
<dbReference type="InterPro" id="IPR000631">
    <property type="entry name" value="CARKD"/>
</dbReference>
<organism evidence="2 3">
    <name type="scientific">Desulfobulbus oligotrophicus</name>
    <dbReference type="NCBI Taxonomy" id="1909699"/>
    <lineage>
        <taxon>Bacteria</taxon>
        <taxon>Pseudomonadati</taxon>
        <taxon>Thermodesulfobacteriota</taxon>
        <taxon>Desulfobulbia</taxon>
        <taxon>Desulfobulbales</taxon>
        <taxon>Desulfobulbaceae</taxon>
        <taxon>Desulfobulbus</taxon>
    </lineage>
</organism>
<dbReference type="GO" id="GO:0016836">
    <property type="term" value="F:hydro-lyase activity"/>
    <property type="evidence" value="ECO:0007669"/>
    <property type="project" value="InterPro"/>
</dbReference>
<dbReference type="Pfam" id="PF01256">
    <property type="entry name" value="Carb_kinase"/>
    <property type="match status" value="1"/>
</dbReference>
<accession>A0A7T5VEA3</accession>
<keyword evidence="2" id="KW-0418">Kinase</keyword>
<dbReference type="RefSeq" id="WP_199262072.1">
    <property type="nucleotide sequence ID" value="NZ_CP054140.1"/>
</dbReference>
<evidence type="ECO:0000313" key="3">
    <source>
        <dbReference type="Proteomes" id="UP000596092"/>
    </source>
</evidence>
<dbReference type="InterPro" id="IPR029056">
    <property type="entry name" value="Ribokinase-like"/>
</dbReference>
<dbReference type="GO" id="GO:0016301">
    <property type="term" value="F:kinase activity"/>
    <property type="evidence" value="ECO:0007669"/>
    <property type="project" value="UniProtKB-KW"/>
</dbReference>
<dbReference type="SUPFAM" id="SSF53613">
    <property type="entry name" value="Ribokinase-like"/>
    <property type="match status" value="1"/>
</dbReference>
<dbReference type="Proteomes" id="UP000596092">
    <property type="component" value="Chromosome"/>
</dbReference>
<evidence type="ECO:0000259" key="1">
    <source>
        <dbReference type="Pfam" id="PF01256"/>
    </source>
</evidence>
<keyword evidence="3" id="KW-1185">Reference proteome</keyword>
<dbReference type="Gene3D" id="3.40.1190.20">
    <property type="match status" value="1"/>
</dbReference>
<name>A0A7T5VEA3_9BACT</name>
<protein>
    <submittedName>
        <fullName evidence="2">Sugar kinase</fullName>
    </submittedName>
</protein>
<dbReference type="KEGG" id="dog:HP555_10015"/>
<dbReference type="EMBL" id="CP054140">
    <property type="protein sequence ID" value="QQG66174.1"/>
    <property type="molecule type" value="Genomic_DNA"/>
</dbReference>
<keyword evidence="2" id="KW-0808">Transferase</keyword>
<evidence type="ECO:0000313" key="2">
    <source>
        <dbReference type="EMBL" id="QQG66174.1"/>
    </source>
</evidence>
<proteinExistence type="predicted"/>
<feature type="domain" description="YjeF C-terminal" evidence="1">
    <location>
        <begin position="126"/>
        <end position="268"/>
    </location>
</feature>
<dbReference type="AlphaFoldDB" id="A0A7T5VEA3"/>
<reference evidence="2 3" key="1">
    <citation type="submission" date="2020-05" db="EMBL/GenBank/DDBJ databases">
        <title>Complete genome of Desulfobulbus oligotrophicus.</title>
        <authorList>
            <person name="Podar M."/>
        </authorList>
    </citation>
    <scope>NUCLEOTIDE SEQUENCE [LARGE SCALE GENOMIC DNA]</scope>
    <source>
        <strain evidence="2 3">Prop6</strain>
    </source>
</reference>